<dbReference type="RefSeq" id="WP_226393567.1">
    <property type="nucleotide sequence ID" value="NZ_JADCKB010000031.1"/>
</dbReference>
<evidence type="ECO:0000259" key="8">
    <source>
        <dbReference type="PROSITE" id="PS50928"/>
    </source>
</evidence>
<evidence type="ECO:0000256" key="1">
    <source>
        <dbReference type="ARBA" id="ARBA00004651"/>
    </source>
</evidence>
<keyword evidence="5 7" id="KW-1133">Transmembrane helix</keyword>
<keyword evidence="6 7" id="KW-0472">Membrane</keyword>
<keyword evidence="10" id="KW-1185">Reference proteome</keyword>
<dbReference type="PROSITE" id="PS50928">
    <property type="entry name" value="ABC_TM1"/>
    <property type="match status" value="1"/>
</dbReference>
<evidence type="ECO:0000256" key="4">
    <source>
        <dbReference type="ARBA" id="ARBA00022692"/>
    </source>
</evidence>
<comment type="caution">
    <text evidence="9">The sequence shown here is derived from an EMBL/GenBank/DDBJ whole genome shotgun (WGS) entry which is preliminary data.</text>
</comment>
<keyword evidence="3" id="KW-1003">Cell membrane</keyword>
<gene>
    <name evidence="9" type="ORF">INF28_11220</name>
</gene>
<evidence type="ECO:0000256" key="6">
    <source>
        <dbReference type="ARBA" id="ARBA00023136"/>
    </source>
</evidence>
<dbReference type="SUPFAM" id="SSF161098">
    <property type="entry name" value="MetI-like"/>
    <property type="match status" value="1"/>
</dbReference>
<keyword evidence="2 7" id="KW-0813">Transport</keyword>
<dbReference type="Gene3D" id="1.10.3720.10">
    <property type="entry name" value="MetI-like"/>
    <property type="match status" value="1"/>
</dbReference>
<feature type="transmembrane region" description="Helical" evidence="7">
    <location>
        <begin position="281"/>
        <end position="302"/>
    </location>
</feature>
<dbReference type="InterPro" id="IPR000515">
    <property type="entry name" value="MetI-like"/>
</dbReference>
<dbReference type="Proteomes" id="UP000806542">
    <property type="component" value="Unassembled WGS sequence"/>
</dbReference>
<evidence type="ECO:0000256" key="7">
    <source>
        <dbReference type="RuleBase" id="RU363032"/>
    </source>
</evidence>
<dbReference type="PANTHER" id="PTHR43227:SF11">
    <property type="entry name" value="BLL4140 PROTEIN"/>
    <property type="match status" value="1"/>
</dbReference>
<keyword evidence="4 7" id="KW-0812">Transmembrane</keyword>
<feature type="transmembrane region" description="Helical" evidence="7">
    <location>
        <begin position="126"/>
        <end position="146"/>
    </location>
</feature>
<organism evidence="9 10">
    <name type="scientific">Ructibacterium gallinarum</name>
    <dbReference type="NCBI Taxonomy" id="2779355"/>
    <lineage>
        <taxon>Bacteria</taxon>
        <taxon>Bacillati</taxon>
        <taxon>Bacillota</taxon>
        <taxon>Clostridia</taxon>
        <taxon>Eubacteriales</taxon>
        <taxon>Oscillospiraceae</taxon>
        <taxon>Ructibacterium</taxon>
    </lineage>
</organism>
<evidence type="ECO:0000256" key="2">
    <source>
        <dbReference type="ARBA" id="ARBA00022448"/>
    </source>
</evidence>
<accession>A0A9D5LZP5</accession>
<dbReference type="EMBL" id="JADCKB010000031">
    <property type="protein sequence ID" value="MBE5041028.1"/>
    <property type="molecule type" value="Genomic_DNA"/>
</dbReference>
<dbReference type="AlphaFoldDB" id="A0A9D5LZP5"/>
<dbReference type="CDD" id="cd06261">
    <property type="entry name" value="TM_PBP2"/>
    <property type="match status" value="1"/>
</dbReference>
<evidence type="ECO:0000256" key="3">
    <source>
        <dbReference type="ARBA" id="ARBA00022475"/>
    </source>
</evidence>
<dbReference type="Pfam" id="PF00528">
    <property type="entry name" value="BPD_transp_1"/>
    <property type="match status" value="1"/>
</dbReference>
<feature type="transmembrane region" description="Helical" evidence="7">
    <location>
        <begin position="90"/>
        <end position="114"/>
    </location>
</feature>
<dbReference type="GO" id="GO:0005886">
    <property type="term" value="C:plasma membrane"/>
    <property type="evidence" value="ECO:0007669"/>
    <property type="project" value="UniProtKB-SubCell"/>
</dbReference>
<evidence type="ECO:0000256" key="5">
    <source>
        <dbReference type="ARBA" id="ARBA00022989"/>
    </source>
</evidence>
<evidence type="ECO:0000313" key="9">
    <source>
        <dbReference type="EMBL" id="MBE5041028.1"/>
    </source>
</evidence>
<comment type="subcellular location">
    <subcellularLocation>
        <location evidence="1 7">Cell membrane</location>
        <topology evidence="1 7">Multi-pass membrane protein</topology>
    </subcellularLocation>
</comment>
<feature type="transmembrane region" description="Helical" evidence="7">
    <location>
        <begin position="227"/>
        <end position="248"/>
    </location>
</feature>
<dbReference type="GO" id="GO:0055085">
    <property type="term" value="P:transmembrane transport"/>
    <property type="evidence" value="ECO:0007669"/>
    <property type="project" value="InterPro"/>
</dbReference>
<dbReference type="InterPro" id="IPR035906">
    <property type="entry name" value="MetI-like_sf"/>
</dbReference>
<reference evidence="9" key="1">
    <citation type="submission" date="2020-10" db="EMBL/GenBank/DDBJ databases">
        <title>ChiBAC.</title>
        <authorList>
            <person name="Zenner C."/>
            <person name="Hitch T.C.A."/>
            <person name="Clavel T."/>
        </authorList>
    </citation>
    <scope>NUCLEOTIDE SEQUENCE</scope>
    <source>
        <strain evidence="9">DSM 107454</strain>
    </source>
</reference>
<evidence type="ECO:0000313" key="10">
    <source>
        <dbReference type="Proteomes" id="UP000806542"/>
    </source>
</evidence>
<sequence length="315" mass="36072">MLKKEVSLKGNSFAVRVKKDFLRNKYVYLMAIPVLLYYIAFCYMPMYGAIIAFKNYKIVDGILGSEWVGLQWFIKFINDYSFVRVLKNTVLLSFFSILWTFPAPIIFALFLNEIRSNKYKRVVQTLTYLPHFISLVVICGLIVQFVGRDGMITSILVNVFGMERTNLLADPAKFRTIYILSELWQGIGWNSIIYLSALSAIDLQLYEAAELDGAGRWRKMFHITIPSIVPTIIIMLILKLGHFMTIGYEKVMLLYSPNIYETADIISTYVYRIGLLEGAQYSYSTAIGLFNSIINVMILIIANKISNKVTGQGLW</sequence>
<proteinExistence type="inferred from homology"/>
<protein>
    <submittedName>
        <fullName evidence="9">Sugar ABC transporter permease</fullName>
    </submittedName>
</protein>
<feature type="transmembrane region" description="Helical" evidence="7">
    <location>
        <begin position="26"/>
        <end position="46"/>
    </location>
</feature>
<feature type="domain" description="ABC transmembrane type-1" evidence="8">
    <location>
        <begin position="86"/>
        <end position="302"/>
    </location>
</feature>
<comment type="similarity">
    <text evidence="7">Belongs to the binding-protein-dependent transport system permease family.</text>
</comment>
<dbReference type="PANTHER" id="PTHR43227">
    <property type="entry name" value="BLL4140 PROTEIN"/>
    <property type="match status" value="1"/>
</dbReference>
<dbReference type="InterPro" id="IPR050809">
    <property type="entry name" value="UgpAE/MalFG_permease"/>
</dbReference>
<name>A0A9D5LZP5_9FIRM</name>